<sequence length="453" mass="50972">MAKKLVVLGSKNDVFSFLLEGDEVVKIRLDSKDRRRVVGSIFLGKVKRLARGMGGVFVDIGLDKEAYLPLKGEMLKVGDWILVQGVRDELGEKGIKLTNRIKIPGKYIVYMPETQEVKCSSKLSTEDKCKLLDLIKEDLHNEGVILRTASAKASKEDILRELQQLRGLYQSLKARLKGNKKPQLLLEELPQHLGLIRSHWSDLEGIFCNDISLWHQISNFLEGFEPSLLNKLYYVKDTSALDSSFGLREALKRALQKRLWLKGGGYIVIEETEAMTVIDVNSGDACGDTQEENALRTNLEAVKEIAKQIILRDLGGIIMIDFIDMKEQGNKDKVINALKEALGEDLCNVQIYGFTKLGVLEMARRKSGKSLTQMLTEDCPHCNGSGRVKGDNLYVLELDLDIENCGAGFVEVYVPKGRKGAVEGYINAKKMDHVVIIEDENLDYNKYEIRHVR</sequence>
<dbReference type="SMART" id="SM00316">
    <property type="entry name" value="S1"/>
    <property type="match status" value="1"/>
</dbReference>
<feature type="domain" description="S1 motif" evidence="6">
    <location>
        <begin position="39"/>
        <end position="70"/>
    </location>
</feature>
<dbReference type="SUPFAM" id="SSF50249">
    <property type="entry name" value="Nucleic acid-binding proteins"/>
    <property type="match status" value="1"/>
</dbReference>
<dbReference type="InterPro" id="IPR003029">
    <property type="entry name" value="S1_domain"/>
</dbReference>
<dbReference type="PROSITE" id="PS50126">
    <property type="entry name" value="S1"/>
    <property type="match status" value="1"/>
</dbReference>
<dbReference type="Gene3D" id="2.40.50.140">
    <property type="entry name" value="Nucleic acid-binding proteins"/>
    <property type="match status" value="1"/>
</dbReference>
<dbReference type="InterPro" id="IPR004659">
    <property type="entry name" value="RNase_E/G"/>
</dbReference>
<dbReference type="AlphaFoldDB" id="A0A7C5WYQ4"/>
<organism evidence="7">
    <name type="scientific">Thermocrinis ruber</name>
    <dbReference type="NCBI Taxonomy" id="75906"/>
    <lineage>
        <taxon>Bacteria</taxon>
        <taxon>Pseudomonadati</taxon>
        <taxon>Aquificota</taxon>
        <taxon>Aquificia</taxon>
        <taxon>Aquificales</taxon>
        <taxon>Aquificaceae</taxon>
        <taxon>Thermocrinis</taxon>
    </lineage>
</organism>
<dbReference type="GO" id="GO:0005737">
    <property type="term" value="C:cytoplasm"/>
    <property type="evidence" value="ECO:0007669"/>
    <property type="project" value="TreeGrafter"/>
</dbReference>
<gene>
    <name evidence="7" type="ORF">ENN04_03850</name>
</gene>
<evidence type="ECO:0000256" key="5">
    <source>
        <dbReference type="ARBA" id="ARBA00022884"/>
    </source>
</evidence>
<evidence type="ECO:0000259" key="6">
    <source>
        <dbReference type="PROSITE" id="PS50126"/>
    </source>
</evidence>
<comment type="caution">
    <text evidence="7">The sequence shown here is derived from an EMBL/GenBank/DDBJ whole genome shotgun (WGS) entry which is preliminary data.</text>
</comment>
<keyword evidence="2" id="KW-0479">Metal-binding</keyword>
<dbReference type="EMBL" id="DSAC01000047">
    <property type="protein sequence ID" value="HHO73752.1"/>
    <property type="molecule type" value="Genomic_DNA"/>
</dbReference>
<accession>A0A7C5WYQ4</accession>
<dbReference type="Pfam" id="PF10150">
    <property type="entry name" value="RNase_E_G"/>
    <property type="match status" value="1"/>
</dbReference>
<keyword evidence="3" id="KW-0378">Hydrolase</keyword>
<proteinExistence type="predicted"/>
<evidence type="ECO:0000256" key="2">
    <source>
        <dbReference type="ARBA" id="ARBA00022723"/>
    </source>
</evidence>
<evidence type="ECO:0000256" key="1">
    <source>
        <dbReference type="ARBA" id="ARBA00001946"/>
    </source>
</evidence>
<dbReference type="GO" id="GO:0004540">
    <property type="term" value="F:RNA nuclease activity"/>
    <property type="evidence" value="ECO:0007669"/>
    <property type="project" value="InterPro"/>
</dbReference>
<keyword evidence="5" id="KW-0694">RNA-binding</keyword>
<reference evidence="7" key="1">
    <citation type="journal article" date="2020" name="mSystems">
        <title>Genome- and Community-Level Interaction Insights into Carbon Utilization and Element Cycling Functions of Hydrothermarchaeota in Hydrothermal Sediment.</title>
        <authorList>
            <person name="Zhou Z."/>
            <person name="Liu Y."/>
            <person name="Xu W."/>
            <person name="Pan J."/>
            <person name="Luo Z.H."/>
            <person name="Li M."/>
        </authorList>
    </citation>
    <scope>NUCLEOTIDE SEQUENCE [LARGE SCALE GENOMIC DNA]</scope>
    <source>
        <strain evidence="7">SpSt-114</strain>
    </source>
</reference>
<name>A0A7C5WYQ4_9AQUI</name>
<comment type="cofactor">
    <cofactor evidence="1">
        <name>Mg(2+)</name>
        <dbReference type="ChEBI" id="CHEBI:18420"/>
    </cofactor>
</comment>
<dbReference type="InterPro" id="IPR019307">
    <property type="entry name" value="RNA-bd_AU-1/RNase_E/G"/>
</dbReference>
<dbReference type="GO" id="GO:0003723">
    <property type="term" value="F:RNA binding"/>
    <property type="evidence" value="ECO:0007669"/>
    <property type="project" value="UniProtKB-KW"/>
</dbReference>
<keyword evidence="4" id="KW-0460">Magnesium</keyword>
<dbReference type="InterPro" id="IPR012340">
    <property type="entry name" value="NA-bd_OB-fold"/>
</dbReference>
<dbReference type="CDD" id="cd04453">
    <property type="entry name" value="S1_RNase_E"/>
    <property type="match status" value="1"/>
</dbReference>
<dbReference type="GO" id="GO:0016787">
    <property type="term" value="F:hydrolase activity"/>
    <property type="evidence" value="ECO:0007669"/>
    <property type="project" value="UniProtKB-KW"/>
</dbReference>
<dbReference type="GO" id="GO:0046872">
    <property type="term" value="F:metal ion binding"/>
    <property type="evidence" value="ECO:0007669"/>
    <property type="project" value="UniProtKB-KW"/>
</dbReference>
<evidence type="ECO:0000313" key="7">
    <source>
        <dbReference type="EMBL" id="HHO73752.1"/>
    </source>
</evidence>
<protein>
    <submittedName>
        <fullName evidence="7">Ribonuclease G</fullName>
    </submittedName>
</protein>
<dbReference type="PANTHER" id="PTHR30001:SF0">
    <property type="entry name" value="RIBONUCLEASE G"/>
    <property type="match status" value="1"/>
</dbReference>
<dbReference type="PANTHER" id="PTHR30001">
    <property type="entry name" value="RIBONUCLEASE"/>
    <property type="match status" value="1"/>
</dbReference>
<evidence type="ECO:0000256" key="3">
    <source>
        <dbReference type="ARBA" id="ARBA00022801"/>
    </source>
</evidence>
<dbReference type="GO" id="GO:0006364">
    <property type="term" value="P:rRNA processing"/>
    <property type="evidence" value="ECO:0007669"/>
    <property type="project" value="TreeGrafter"/>
</dbReference>
<evidence type="ECO:0000256" key="4">
    <source>
        <dbReference type="ARBA" id="ARBA00022842"/>
    </source>
</evidence>